<gene>
    <name evidence="9" type="ORF">CJ030_MR3G026280</name>
</gene>
<dbReference type="GO" id="GO:0005576">
    <property type="term" value="C:extracellular region"/>
    <property type="evidence" value="ECO:0007669"/>
    <property type="project" value="UniProtKB-SubCell"/>
</dbReference>
<keyword evidence="5 7" id="KW-0732">Signal</keyword>
<comment type="function">
    <text evidence="7">Controls stomatal patterning.</text>
</comment>
<keyword evidence="10" id="KW-1185">Reference proteome</keyword>
<dbReference type="OrthoDB" id="1843021at2759"/>
<evidence type="ECO:0000256" key="3">
    <source>
        <dbReference type="ARBA" id="ARBA00022473"/>
    </source>
</evidence>
<evidence type="ECO:0000256" key="2">
    <source>
        <dbReference type="ARBA" id="ARBA00008127"/>
    </source>
</evidence>
<evidence type="ECO:0000256" key="6">
    <source>
        <dbReference type="ARBA" id="ARBA00023157"/>
    </source>
</evidence>
<reference evidence="9 10" key="1">
    <citation type="journal article" date="2019" name="Plant Biotechnol. J.">
        <title>The red bayberry genome and genetic basis of sex determination.</title>
        <authorList>
            <person name="Jia H.M."/>
            <person name="Jia H.J."/>
            <person name="Cai Q.L."/>
            <person name="Wang Y."/>
            <person name="Zhao H.B."/>
            <person name="Yang W.F."/>
            <person name="Wang G.Y."/>
            <person name="Li Y.H."/>
            <person name="Zhan D.L."/>
            <person name="Shen Y.T."/>
            <person name="Niu Q.F."/>
            <person name="Chang L."/>
            <person name="Qiu J."/>
            <person name="Zhao L."/>
            <person name="Xie H.B."/>
            <person name="Fu W.Y."/>
            <person name="Jin J."/>
            <person name="Li X.W."/>
            <person name="Jiao Y."/>
            <person name="Zhou C.C."/>
            <person name="Tu T."/>
            <person name="Chai C.Y."/>
            <person name="Gao J.L."/>
            <person name="Fan L.J."/>
            <person name="van de Weg E."/>
            <person name="Wang J.Y."/>
            <person name="Gao Z.S."/>
        </authorList>
    </citation>
    <scope>NUCLEOTIDE SEQUENCE [LARGE SCALE GENOMIC DNA]</scope>
    <source>
        <tissue evidence="9">Leaves</tissue>
    </source>
</reference>
<dbReference type="AlphaFoldDB" id="A0A6A1W6K1"/>
<dbReference type="GO" id="GO:0010052">
    <property type="term" value="P:guard cell differentiation"/>
    <property type="evidence" value="ECO:0007669"/>
    <property type="project" value="UniProtKB-UniRule"/>
</dbReference>
<comment type="subcellular location">
    <subcellularLocation>
        <location evidence="1 7">Secreted</location>
    </subcellularLocation>
</comment>
<keyword evidence="6" id="KW-1015">Disulfide bond</keyword>
<dbReference type="PANTHER" id="PTHR33109">
    <property type="entry name" value="EPIDERMAL PATTERNING FACTOR-LIKE PROTEIN 4"/>
    <property type="match status" value="1"/>
</dbReference>
<evidence type="ECO:0000313" key="10">
    <source>
        <dbReference type="Proteomes" id="UP000516437"/>
    </source>
</evidence>
<evidence type="ECO:0000256" key="7">
    <source>
        <dbReference type="RuleBase" id="RU367102"/>
    </source>
</evidence>
<accession>A0A6A1W6K1</accession>
<comment type="similarity">
    <text evidence="2 7">Belongs to the plant cysteine rich small secretory peptide family. Epidermal patterning factor subfamily.</text>
</comment>
<evidence type="ECO:0000256" key="8">
    <source>
        <dbReference type="SAM" id="MobiDB-lite"/>
    </source>
</evidence>
<evidence type="ECO:0000313" key="9">
    <source>
        <dbReference type="EMBL" id="KAB1218400.1"/>
    </source>
</evidence>
<evidence type="ECO:0000256" key="1">
    <source>
        <dbReference type="ARBA" id="ARBA00004613"/>
    </source>
</evidence>
<proteinExistence type="inferred from homology"/>
<evidence type="ECO:0000256" key="5">
    <source>
        <dbReference type="ARBA" id="ARBA00022729"/>
    </source>
</evidence>
<feature type="region of interest" description="Disordered" evidence="8">
    <location>
        <begin position="27"/>
        <end position="57"/>
    </location>
</feature>
<keyword evidence="4 7" id="KW-0964">Secreted</keyword>
<feature type="chain" id="PRO_5027147627" description="Epidermal patterning factor-like protein" evidence="7">
    <location>
        <begin position="23"/>
        <end position="130"/>
    </location>
</feature>
<comment type="caution">
    <text evidence="9">The sequence shown here is derived from an EMBL/GenBank/DDBJ whole genome shotgun (WGS) entry which is preliminary data.</text>
</comment>
<feature type="signal peptide" evidence="7">
    <location>
        <begin position="1"/>
        <end position="22"/>
    </location>
</feature>
<protein>
    <recommendedName>
        <fullName evidence="7">Epidermal patterning factor-like protein</fullName>
    </recommendedName>
</protein>
<feature type="compositionally biased region" description="Basic and acidic residues" evidence="8">
    <location>
        <begin position="30"/>
        <end position="42"/>
    </location>
</feature>
<evidence type="ECO:0000256" key="4">
    <source>
        <dbReference type="ARBA" id="ARBA00022525"/>
    </source>
</evidence>
<keyword evidence="3 7" id="KW-0217">Developmental protein</keyword>
<dbReference type="InterPro" id="IPR039455">
    <property type="entry name" value="EPFL"/>
</dbReference>
<name>A0A6A1W6K1_9ROSI</name>
<dbReference type="PANTHER" id="PTHR33109:SF3">
    <property type="entry name" value="EPIDERMAL PATTERNING FACTOR-LIKE PROTEIN"/>
    <property type="match status" value="1"/>
</dbReference>
<dbReference type="Proteomes" id="UP000516437">
    <property type="component" value="Chromosome 3"/>
</dbReference>
<sequence>MKRRFCCFIIALQIVCWASATSRPFPPNDRLGDRQPGRDRSPDSLTVTLGTGSEGFKSVEGKMNKEAIIAEGKSKIGSSPPSCEHKCYGCVPCDAIQVPTTGRHSNVGIQYANYEPEGWKCKCGPSIYSP</sequence>
<organism evidence="9 10">
    <name type="scientific">Morella rubra</name>
    <name type="common">Chinese bayberry</name>
    <dbReference type="NCBI Taxonomy" id="262757"/>
    <lineage>
        <taxon>Eukaryota</taxon>
        <taxon>Viridiplantae</taxon>
        <taxon>Streptophyta</taxon>
        <taxon>Embryophyta</taxon>
        <taxon>Tracheophyta</taxon>
        <taxon>Spermatophyta</taxon>
        <taxon>Magnoliopsida</taxon>
        <taxon>eudicotyledons</taxon>
        <taxon>Gunneridae</taxon>
        <taxon>Pentapetalae</taxon>
        <taxon>rosids</taxon>
        <taxon>fabids</taxon>
        <taxon>Fagales</taxon>
        <taxon>Myricaceae</taxon>
        <taxon>Morella</taxon>
    </lineage>
</organism>
<dbReference type="Pfam" id="PF17181">
    <property type="entry name" value="EPF"/>
    <property type="match status" value="1"/>
</dbReference>
<dbReference type="EMBL" id="RXIC02000021">
    <property type="protein sequence ID" value="KAB1218400.1"/>
    <property type="molecule type" value="Genomic_DNA"/>
</dbReference>